<protein>
    <submittedName>
        <fullName evidence="1">Uncharacterized protein</fullName>
    </submittedName>
</protein>
<dbReference type="KEGG" id="loa:LOAG_07864"/>
<sequence length="219" mass="25344">MNSVASMNLLTRYDIINGKTYNEQAQKIFESVTERLRKYPFVLTKMVSILQKHVIVVGSRNSWLQNVNDHLKLLVTATDFSTAYICEKFECSLPVTSVKELKDNRKTFALKSEVNVFDDIFRKFNFQHTDDGAAQQEHSMLQLYCSNSSIGRKLIKGALRLMSSYLYRLSPHFIKKQLLDDKVALIFKYPQILCLRYPNISHLYATVVHEGLLKLIDDL</sequence>
<dbReference type="InParanoid" id="A0A1S0TUV8"/>
<dbReference type="AlphaFoldDB" id="A0A1S0TUV8"/>
<reference evidence="1" key="1">
    <citation type="submission" date="2012-04" db="EMBL/GenBank/DDBJ databases">
        <title>The Genome Sequence of Loa loa.</title>
        <authorList>
            <consortium name="The Broad Institute Genome Sequencing Platform"/>
            <consortium name="Broad Institute Genome Sequencing Center for Infectious Disease"/>
            <person name="Nutman T.B."/>
            <person name="Fink D.L."/>
            <person name="Russ C."/>
            <person name="Young S."/>
            <person name="Zeng Q."/>
            <person name="Gargeya S."/>
            <person name="Alvarado L."/>
            <person name="Berlin A."/>
            <person name="Chapman S.B."/>
            <person name="Chen Z."/>
            <person name="Freedman E."/>
            <person name="Gellesch M."/>
            <person name="Goldberg J."/>
            <person name="Griggs A."/>
            <person name="Gujja S."/>
            <person name="Heilman E.R."/>
            <person name="Heiman D."/>
            <person name="Howarth C."/>
            <person name="Mehta T."/>
            <person name="Neiman D."/>
            <person name="Pearson M."/>
            <person name="Roberts A."/>
            <person name="Saif S."/>
            <person name="Shea T."/>
            <person name="Shenoy N."/>
            <person name="Sisk P."/>
            <person name="Stolte C."/>
            <person name="Sykes S."/>
            <person name="White J."/>
            <person name="Yandava C."/>
            <person name="Haas B."/>
            <person name="Henn M.R."/>
            <person name="Nusbaum C."/>
            <person name="Birren B."/>
        </authorList>
    </citation>
    <scope>NUCLEOTIDE SEQUENCE [LARGE SCALE GENOMIC DNA]</scope>
</reference>
<dbReference type="RefSeq" id="XP_003143445.1">
    <property type="nucleotide sequence ID" value="XM_003143397.1"/>
</dbReference>
<dbReference type="OrthoDB" id="1923667at2759"/>
<name>A0A1S0TUV8_LOALO</name>
<dbReference type="CTD" id="9945289"/>
<dbReference type="GeneID" id="9945289"/>
<gene>
    <name evidence="1" type="ORF">LOAG_07864</name>
</gene>
<evidence type="ECO:0000313" key="1">
    <source>
        <dbReference type="EMBL" id="EFO20624.1"/>
    </source>
</evidence>
<proteinExistence type="predicted"/>
<accession>A0A1S0TUV8</accession>
<organism evidence="1">
    <name type="scientific">Loa loa</name>
    <name type="common">Eye worm</name>
    <name type="synonym">Filaria loa</name>
    <dbReference type="NCBI Taxonomy" id="7209"/>
    <lineage>
        <taxon>Eukaryota</taxon>
        <taxon>Metazoa</taxon>
        <taxon>Ecdysozoa</taxon>
        <taxon>Nematoda</taxon>
        <taxon>Chromadorea</taxon>
        <taxon>Rhabditida</taxon>
        <taxon>Spirurina</taxon>
        <taxon>Spiruromorpha</taxon>
        <taxon>Filarioidea</taxon>
        <taxon>Onchocercidae</taxon>
        <taxon>Loa</taxon>
    </lineage>
</organism>
<dbReference type="EMBL" id="JH712121">
    <property type="protein sequence ID" value="EFO20624.1"/>
    <property type="molecule type" value="Genomic_DNA"/>
</dbReference>